<dbReference type="VEuPathDB" id="FungiDB:MELLADRAFT_106541"/>
<evidence type="ECO:0000313" key="3">
    <source>
        <dbReference type="Proteomes" id="UP000001072"/>
    </source>
</evidence>
<proteinExistence type="predicted"/>
<dbReference type="EMBL" id="GL883107">
    <property type="protein sequence ID" value="EGG06696.1"/>
    <property type="molecule type" value="Genomic_DNA"/>
</dbReference>
<organism evidence="3">
    <name type="scientific">Melampsora larici-populina (strain 98AG31 / pathotype 3-4-7)</name>
    <name type="common">Poplar leaf rust fungus</name>
    <dbReference type="NCBI Taxonomy" id="747676"/>
    <lineage>
        <taxon>Eukaryota</taxon>
        <taxon>Fungi</taxon>
        <taxon>Dikarya</taxon>
        <taxon>Basidiomycota</taxon>
        <taxon>Pucciniomycotina</taxon>
        <taxon>Pucciniomycetes</taxon>
        <taxon>Pucciniales</taxon>
        <taxon>Melampsoraceae</taxon>
        <taxon>Melampsora</taxon>
    </lineage>
</organism>
<sequence>MLKMLSSLHFVTLLCIILNVVIGKTVISDSLRNSHPVCQGTRRIGTIPAKGGAMTVTQFGSSYFKSGGDCYCLPVLGGGVADADLVWPVPYLEDPVRHAKNQIPKDGNEFLEMDRKLMDSHAYVGSGDPEAMAIK</sequence>
<feature type="signal peptide" evidence="1">
    <location>
        <begin position="1"/>
        <end position="23"/>
    </location>
</feature>
<gene>
    <name evidence="2" type="ORF">MELLADRAFT_106541</name>
</gene>
<dbReference type="AlphaFoldDB" id="F4RLU5"/>
<keyword evidence="3" id="KW-1185">Reference proteome</keyword>
<name>F4RLU5_MELLP</name>
<dbReference type="KEGG" id="mlr:MELLADRAFT_106541"/>
<protein>
    <recommendedName>
        <fullName evidence="4">Secreted protein</fullName>
    </recommendedName>
</protein>
<keyword evidence="1" id="KW-0732">Signal</keyword>
<evidence type="ECO:0000313" key="2">
    <source>
        <dbReference type="EMBL" id="EGG06696.1"/>
    </source>
</evidence>
<feature type="chain" id="PRO_5003321675" description="Secreted protein" evidence="1">
    <location>
        <begin position="24"/>
        <end position="135"/>
    </location>
</feature>
<evidence type="ECO:0008006" key="4">
    <source>
        <dbReference type="Google" id="ProtNLM"/>
    </source>
</evidence>
<dbReference type="OrthoDB" id="10509710at2759"/>
<reference evidence="3" key="1">
    <citation type="journal article" date="2011" name="Proc. Natl. Acad. Sci. U.S.A.">
        <title>Obligate biotrophy features unraveled by the genomic analysis of rust fungi.</title>
        <authorList>
            <person name="Duplessis S."/>
            <person name="Cuomo C.A."/>
            <person name="Lin Y.-C."/>
            <person name="Aerts A."/>
            <person name="Tisserant E."/>
            <person name="Veneault-Fourrey C."/>
            <person name="Joly D.L."/>
            <person name="Hacquard S."/>
            <person name="Amselem J."/>
            <person name="Cantarel B.L."/>
            <person name="Chiu R."/>
            <person name="Coutinho P.M."/>
            <person name="Feau N."/>
            <person name="Field M."/>
            <person name="Frey P."/>
            <person name="Gelhaye E."/>
            <person name="Goldberg J."/>
            <person name="Grabherr M.G."/>
            <person name="Kodira C.D."/>
            <person name="Kohler A."/>
            <person name="Kuees U."/>
            <person name="Lindquist E.A."/>
            <person name="Lucas S.M."/>
            <person name="Mago R."/>
            <person name="Mauceli E."/>
            <person name="Morin E."/>
            <person name="Murat C."/>
            <person name="Pangilinan J.L."/>
            <person name="Park R."/>
            <person name="Pearson M."/>
            <person name="Quesneville H."/>
            <person name="Rouhier N."/>
            <person name="Sakthikumar S."/>
            <person name="Salamov A.A."/>
            <person name="Schmutz J."/>
            <person name="Selles B."/>
            <person name="Shapiro H."/>
            <person name="Tanguay P."/>
            <person name="Tuskan G.A."/>
            <person name="Henrissat B."/>
            <person name="Van de Peer Y."/>
            <person name="Rouze P."/>
            <person name="Ellis J.G."/>
            <person name="Dodds P.N."/>
            <person name="Schein J.E."/>
            <person name="Zhong S."/>
            <person name="Hamelin R.C."/>
            <person name="Grigoriev I.V."/>
            <person name="Szabo L.J."/>
            <person name="Martin F."/>
        </authorList>
    </citation>
    <scope>NUCLEOTIDE SEQUENCE [LARGE SCALE GENOMIC DNA]</scope>
    <source>
        <strain evidence="3">98AG31 / pathotype 3-4-7</strain>
    </source>
</reference>
<dbReference type="RefSeq" id="XP_007410136.1">
    <property type="nucleotide sequence ID" value="XM_007410074.1"/>
</dbReference>
<dbReference type="HOGENOM" id="CLU_1886211_0_0_1"/>
<accession>F4RLU5</accession>
<dbReference type="GeneID" id="18922915"/>
<dbReference type="Proteomes" id="UP000001072">
    <property type="component" value="Unassembled WGS sequence"/>
</dbReference>
<evidence type="ECO:0000256" key="1">
    <source>
        <dbReference type="SAM" id="SignalP"/>
    </source>
</evidence>
<dbReference type="InParanoid" id="F4RLU5"/>